<evidence type="ECO:0000313" key="2">
    <source>
        <dbReference type="Proteomes" id="UP001590951"/>
    </source>
</evidence>
<keyword evidence="2" id="KW-1185">Reference proteome</keyword>
<name>A0ABR4B2W5_9LECA</name>
<evidence type="ECO:0000313" key="1">
    <source>
        <dbReference type="EMBL" id="KAL2052256.1"/>
    </source>
</evidence>
<sequence>MSSTTQIPAPRLVVTTHTADGTSVFASDSQITHFQPFGPKGSSFSRFHSRLSVPVSNASFPPDLSGTLPRCPSESVMFCTTDFPPGAQAPMHRTQSVDYCAIISGEIVLS</sequence>
<dbReference type="PANTHER" id="PTHR36156:SF2">
    <property type="entry name" value="CUPIN TYPE-2 DOMAIN-CONTAINING PROTEIN"/>
    <property type="match status" value="1"/>
</dbReference>
<dbReference type="PANTHER" id="PTHR36156">
    <property type="entry name" value="SLR2101 PROTEIN"/>
    <property type="match status" value="1"/>
</dbReference>
<evidence type="ECO:0008006" key="3">
    <source>
        <dbReference type="Google" id="ProtNLM"/>
    </source>
</evidence>
<dbReference type="InterPro" id="IPR014710">
    <property type="entry name" value="RmlC-like_jellyroll"/>
</dbReference>
<protein>
    <recommendedName>
        <fullName evidence="3">Cupin type-1 domain-containing protein</fullName>
    </recommendedName>
</protein>
<dbReference type="InterPro" id="IPR047142">
    <property type="entry name" value="OryJ/VirC-like"/>
</dbReference>
<dbReference type="Gene3D" id="2.60.120.10">
    <property type="entry name" value="Jelly Rolls"/>
    <property type="match status" value="1"/>
</dbReference>
<gene>
    <name evidence="1" type="ORF">ABVK25_007415</name>
</gene>
<reference evidence="1 2" key="1">
    <citation type="submission" date="2024-09" db="EMBL/GenBank/DDBJ databases">
        <title>Rethinking Asexuality: The Enigmatic Case of Functional Sexual Genes in Lepraria (Stereocaulaceae).</title>
        <authorList>
            <person name="Doellman M."/>
            <person name="Sun Y."/>
            <person name="Barcenas-Pena A."/>
            <person name="Lumbsch H.T."/>
            <person name="Grewe F."/>
        </authorList>
    </citation>
    <scope>NUCLEOTIDE SEQUENCE [LARGE SCALE GENOMIC DNA]</scope>
    <source>
        <strain evidence="1 2">Grewe 0041</strain>
    </source>
</reference>
<accession>A0ABR4B2W5</accession>
<organism evidence="1 2">
    <name type="scientific">Lepraria finkii</name>
    <dbReference type="NCBI Taxonomy" id="1340010"/>
    <lineage>
        <taxon>Eukaryota</taxon>
        <taxon>Fungi</taxon>
        <taxon>Dikarya</taxon>
        <taxon>Ascomycota</taxon>
        <taxon>Pezizomycotina</taxon>
        <taxon>Lecanoromycetes</taxon>
        <taxon>OSLEUM clade</taxon>
        <taxon>Lecanoromycetidae</taxon>
        <taxon>Lecanorales</taxon>
        <taxon>Lecanorineae</taxon>
        <taxon>Stereocaulaceae</taxon>
        <taxon>Lepraria</taxon>
    </lineage>
</organism>
<dbReference type="EMBL" id="JBHFEH010000028">
    <property type="protein sequence ID" value="KAL2052256.1"/>
    <property type="molecule type" value="Genomic_DNA"/>
</dbReference>
<proteinExistence type="predicted"/>
<comment type="caution">
    <text evidence="1">The sequence shown here is derived from an EMBL/GenBank/DDBJ whole genome shotgun (WGS) entry which is preliminary data.</text>
</comment>
<dbReference type="Proteomes" id="UP001590951">
    <property type="component" value="Unassembled WGS sequence"/>
</dbReference>